<dbReference type="InterPro" id="IPR010930">
    <property type="entry name" value="Flg_bb/hook_C_dom"/>
</dbReference>
<protein>
    <submittedName>
        <fullName evidence="5">Flagellar basal-body rod protein FlgB</fullName>
    </submittedName>
</protein>
<evidence type="ECO:0000259" key="3">
    <source>
        <dbReference type="Pfam" id="PF06429"/>
    </source>
</evidence>
<evidence type="ECO:0000256" key="2">
    <source>
        <dbReference type="RuleBase" id="RU362116"/>
    </source>
</evidence>
<keyword evidence="5" id="KW-0966">Cell projection</keyword>
<organism evidence="5 6">
    <name type="scientific">Candidatus Enterococcus lowellii</name>
    <dbReference type="NCBI Taxonomy" id="2230877"/>
    <lineage>
        <taxon>Bacteria</taxon>
        <taxon>Bacillati</taxon>
        <taxon>Bacillota</taxon>
        <taxon>Bacilli</taxon>
        <taxon>Lactobacillales</taxon>
        <taxon>Enterococcaceae</taxon>
        <taxon>Enterococcus</taxon>
    </lineage>
</organism>
<comment type="similarity">
    <text evidence="1 2">Belongs to the flagella basal body rod proteins family.</text>
</comment>
<gene>
    <name evidence="5" type="ORF">DOK78_000926</name>
</gene>
<proteinExistence type="inferred from homology"/>
<dbReference type="Pfam" id="PF22692">
    <property type="entry name" value="LlgE_F_G_D1"/>
    <property type="match status" value="1"/>
</dbReference>
<dbReference type="RefSeq" id="WP_207942442.1">
    <property type="nucleotide sequence ID" value="NZ_CP147251.1"/>
</dbReference>
<keyword evidence="5" id="KW-0282">Flagellum</keyword>
<sequence>MIRAFDTLTNQFDILQKRQENISSNMANVQTPGFQSKQLFQQTLEEVDVFNYQNGGRLNRRNDIGSLVFSNELAGSTLNTERGALQETSRPTDFALGEGYFAVQMPNGEVGYTRNGNFILNNQNQYVTQEGYSVLNQTNQPATLAAPNFRVVTFTNSQNLTSEGDTYYTSDEQPQVVNNPRIYQGYLEQANVQVADEMVAMIQATREFEANQKVLSTTNETLRKAVNDLGRF</sequence>
<dbReference type="PANTHER" id="PTHR30435:SF19">
    <property type="entry name" value="FLAGELLAR BASAL-BODY ROD PROTEIN FLGG"/>
    <property type="match status" value="1"/>
</dbReference>
<dbReference type="InterPro" id="IPR037925">
    <property type="entry name" value="FlgE/F/G-like"/>
</dbReference>
<reference evidence="5 6" key="2">
    <citation type="submission" date="2024-03" db="EMBL/GenBank/DDBJ databases">
        <title>The Genome Sequence of Enterococcus sp. DIV2402.</title>
        <authorList>
            <consortium name="The Broad Institute Genomics Platform"/>
            <consortium name="The Broad Institute Microbial Omics Core"/>
            <consortium name="The Broad Institute Genomic Center for Infectious Diseases"/>
            <person name="Earl A."/>
            <person name="Manson A."/>
            <person name="Gilmore M."/>
            <person name="Schwartman J."/>
            <person name="Shea T."/>
            <person name="Abouelleil A."/>
            <person name="Cao P."/>
            <person name="Chapman S."/>
            <person name="Cusick C."/>
            <person name="Young S."/>
            <person name="Neafsey D."/>
            <person name="Nusbaum C."/>
            <person name="Birren B."/>
        </authorList>
    </citation>
    <scope>NUCLEOTIDE SEQUENCE [LARGE SCALE GENOMIC DNA]</scope>
    <source>
        <strain evidence="5 6">DIV2402</strain>
    </source>
</reference>
<accession>A0ABZ2SL70</accession>
<feature type="domain" description="Flagellar basal-body/hook protein C-terminal" evidence="3">
    <location>
        <begin position="184"/>
        <end position="227"/>
    </location>
</feature>
<dbReference type="InterPro" id="IPR020013">
    <property type="entry name" value="Flagellar_FlgE/F/G"/>
</dbReference>
<dbReference type="Pfam" id="PF06429">
    <property type="entry name" value="Flg_bbr_C"/>
    <property type="match status" value="1"/>
</dbReference>
<dbReference type="InterPro" id="IPR053967">
    <property type="entry name" value="LlgE_F_G-like_D1"/>
</dbReference>
<dbReference type="NCBIfam" id="TIGR03506">
    <property type="entry name" value="FlgEFG_subfam"/>
    <property type="match status" value="1"/>
</dbReference>
<dbReference type="PANTHER" id="PTHR30435">
    <property type="entry name" value="FLAGELLAR PROTEIN"/>
    <property type="match status" value="1"/>
</dbReference>
<evidence type="ECO:0000313" key="5">
    <source>
        <dbReference type="EMBL" id="WYJ76300.1"/>
    </source>
</evidence>
<keyword evidence="6" id="KW-1185">Reference proteome</keyword>
<feature type="domain" description="Flagellar hook protein FlgE/F/G-like D1" evidence="4">
    <location>
        <begin position="97"/>
        <end position="143"/>
    </location>
</feature>
<dbReference type="SUPFAM" id="SSF117143">
    <property type="entry name" value="Flagellar hook protein flgE"/>
    <property type="match status" value="1"/>
</dbReference>
<reference evidence="5 6" key="1">
    <citation type="submission" date="2021-03" db="EMBL/GenBank/DDBJ databases">
        <authorList>
            <person name="Gilmore M.S."/>
            <person name="Schwartzman J."/>
            <person name="Van Tyne D."/>
            <person name="Martin M."/>
            <person name="Earl A.M."/>
            <person name="Manson A.L."/>
            <person name="Straub T."/>
            <person name="Salamzade R."/>
            <person name="Saavedra J."/>
            <person name="Lebreton F."/>
            <person name="Prichula J."/>
            <person name="Schaufler K."/>
            <person name="Gaca A."/>
            <person name="Sgardioli B."/>
            <person name="Wagenaar J."/>
            <person name="Strong T."/>
        </authorList>
    </citation>
    <scope>NUCLEOTIDE SEQUENCE [LARGE SCALE GENOMIC DNA]</scope>
    <source>
        <strain evidence="5 6">DIV2402</strain>
    </source>
</reference>
<dbReference type="EMBL" id="CP147251">
    <property type="protein sequence ID" value="WYJ76300.1"/>
    <property type="molecule type" value="Genomic_DNA"/>
</dbReference>
<evidence type="ECO:0000259" key="4">
    <source>
        <dbReference type="Pfam" id="PF22692"/>
    </source>
</evidence>
<dbReference type="Proteomes" id="UP000664701">
    <property type="component" value="Chromosome"/>
</dbReference>
<evidence type="ECO:0000256" key="1">
    <source>
        <dbReference type="ARBA" id="ARBA00009677"/>
    </source>
</evidence>
<name>A0ABZ2SL70_9ENTE</name>
<comment type="subcellular location">
    <subcellularLocation>
        <location evidence="2">Bacterial flagellum basal body</location>
    </subcellularLocation>
</comment>
<evidence type="ECO:0000313" key="6">
    <source>
        <dbReference type="Proteomes" id="UP000664701"/>
    </source>
</evidence>
<keyword evidence="5" id="KW-0969">Cilium</keyword>
<keyword evidence="2" id="KW-0975">Bacterial flagellum</keyword>